<organism evidence="1 2">
    <name type="scientific">Tateyamaria omphalii</name>
    <dbReference type="NCBI Taxonomy" id="299262"/>
    <lineage>
        <taxon>Bacteria</taxon>
        <taxon>Pseudomonadati</taxon>
        <taxon>Pseudomonadota</taxon>
        <taxon>Alphaproteobacteria</taxon>
        <taxon>Rhodobacterales</taxon>
        <taxon>Roseobacteraceae</taxon>
        <taxon>Tateyamaria</taxon>
    </lineage>
</organism>
<gene>
    <name evidence="1" type="ORF">BWR18_10405</name>
</gene>
<dbReference type="Pfam" id="PF06676">
    <property type="entry name" value="DUF1178"/>
    <property type="match status" value="1"/>
</dbReference>
<dbReference type="STRING" id="299262.BWR18_10405"/>
<reference evidence="1 2" key="1">
    <citation type="submission" date="2017-01" db="EMBL/GenBank/DDBJ databases">
        <title>Complete genome of Tateyamaria omphalii DOK1-4 isolated from seawater in Dokdo.</title>
        <authorList>
            <person name="Kim J.H."/>
            <person name="Chi W.-J."/>
        </authorList>
    </citation>
    <scope>NUCLEOTIDE SEQUENCE [LARGE SCALE GENOMIC DNA]</scope>
    <source>
        <strain evidence="1 2">DOK1-4</strain>
    </source>
</reference>
<evidence type="ECO:0008006" key="3">
    <source>
        <dbReference type="Google" id="ProtNLM"/>
    </source>
</evidence>
<dbReference type="RefSeq" id="WP_076628049.1">
    <property type="nucleotide sequence ID" value="NZ_CP019312.1"/>
</dbReference>
<name>A0A1P8MVB5_9RHOB</name>
<protein>
    <recommendedName>
        <fullName evidence="3">DUF1178 domain-containing protein</fullName>
    </recommendedName>
</protein>
<dbReference type="InterPro" id="IPR009562">
    <property type="entry name" value="DUF1178"/>
</dbReference>
<dbReference type="KEGG" id="tom:BWR18_10405"/>
<keyword evidence="2" id="KW-1185">Reference proteome</keyword>
<evidence type="ECO:0000313" key="2">
    <source>
        <dbReference type="Proteomes" id="UP000186336"/>
    </source>
</evidence>
<dbReference type="Proteomes" id="UP000186336">
    <property type="component" value="Chromosome"/>
</dbReference>
<dbReference type="AlphaFoldDB" id="A0A1P8MVB5"/>
<proteinExistence type="predicted"/>
<dbReference type="PIRSF" id="PIRSF032131">
    <property type="entry name" value="UCP032131"/>
    <property type="match status" value="1"/>
</dbReference>
<dbReference type="EMBL" id="CP019312">
    <property type="protein sequence ID" value="APX12047.1"/>
    <property type="molecule type" value="Genomic_DNA"/>
</dbReference>
<accession>A0A1P8MVB5</accession>
<sequence length="142" mass="15018">MIKYALKCADGHGFESWFASADAFDSLTAAGHVSCAICGNADVSKAIMAPRVSSAKDAVASEQPLSKPASDVEAAMAKMRETVEKNATYVGGNFASEALAQHLGEQPDRPIWGEANREEAKRLIDDGVPVAPLPFVPTRKAN</sequence>
<dbReference type="OrthoDB" id="9799894at2"/>
<evidence type="ECO:0000313" key="1">
    <source>
        <dbReference type="EMBL" id="APX12047.1"/>
    </source>
</evidence>